<evidence type="ECO:0000256" key="1">
    <source>
        <dbReference type="ARBA" id="ARBA00006190"/>
    </source>
</evidence>
<evidence type="ECO:0000256" key="3">
    <source>
        <dbReference type="SAM" id="MobiDB-lite"/>
    </source>
</evidence>
<sequence>MFRRLFGDSKSKDTRSLSRTRHTNEQNQDALRTIDHLQQSEDMMNKKLEKYDEEILDLQNKARQYLTKSNPDRPGAIRLIKRRKQLELQRDKLWQMKQNIELVNEQVQTSHFNRQVTDSLNIGQQHLKRTQKLMPTKKIEDIIDNITEQMEISNEINDLLAAPILTNDLNAIDFDLENELNILDNEILKENMIQINLPDAHTEKIQVSSTNDVDKQLAELQRLTTG</sequence>
<dbReference type="GO" id="GO:0005771">
    <property type="term" value="C:multivesicular body"/>
    <property type="evidence" value="ECO:0007669"/>
    <property type="project" value="TreeGrafter"/>
</dbReference>
<dbReference type="Gene3D" id="6.10.140.1230">
    <property type="match status" value="1"/>
</dbReference>
<dbReference type="AlphaFoldDB" id="A0A815K608"/>
<keyword evidence="2" id="KW-0175">Coiled coil</keyword>
<accession>A0A815K608</accession>
<gene>
    <name evidence="4" type="ORF">JYZ213_LOCUS37228</name>
    <name evidence="5" type="ORF">OXD698_LOCUS19994</name>
</gene>
<feature type="region of interest" description="Disordered" evidence="3">
    <location>
        <begin position="1"/>
        <end position="27"/>
    </location>
</feature>
<evidence type="ECO:0000313" key="5">
    <source>
        <dbReference type="EMBL" id="CAF3829971.1"/>
    </source>
</evidence>
<comment type="caution">
    <text evidence="4">The sequence shown here is derived from an EMBL/GenBank/DDBJ whole genome shotgun (WGS) entry which is preliminary data.</text>
</comment>
<dbReference type="Proteomes" id="UP000663845">
    <property type="component" value="Unassembled WGS sequence"/>
</dbReference>
<feature type="compositionally biased region" description="Basic and acidic residues" evidence="3">
    <location>
        <begin position="1"/>
        <end position="16"/>
    </location>
</feature>
<evidence type="ECO:0000313" key="6">
    <source>
        <dbReference type="Proteomes" id="UP000663845"/>
    </source>
</evidence>
<proteinExistence type="inferred from homology"/>
<dbReference type="Pfam" id="PF03357">
    <property type="entry name" value="Snf7"/>
    <property type="match status" value="1"/>
</dbReference>
<dbReference type="Proteomes" id="UP000663844">
    <property type="component" value="Unassembled WGS sequence"/>
</dbReference>
<dbReference type="EMBL" id="CAJOAZ010001564">
    <property type="protein sequence ID" value="CAF3829971.1"/>
    <property type="molecule type" value="Genomic_DNA"/>
</dbReference>
<evidence type="ECO:0000313" key="4">
    <source>
        <dbReference type="EMBL" id="CAF1391357.1"/>
    </source>
</evidence>
<organism evidence="4 6">
    <name type="scientific">Adineta steineri</name>
    <dbReference type="NCBI Taxonomy" id="433720"/>
    <lineage>
        <taxon>Eukaryota</taxon>
        <taxon>Metazoa</taxon>
        <taxon>Spiralia</taxon>
        <taxon>Gnathifera</taxon>
        <taxon>Rotifera</taxon>
        <taxon>Eurotatoria</taxon>
        <taxon>Bdelloidea</taxon>
        <taxon>Adinetida</taxon>
        <taxon>Adinetidae</taxon>
        <taxon>Adineta</taxon>
    </lineage>
</organism>
<dbReference type="GO" id="GO:0006900">
    <property type="term" value="P:vesicle budding from membrane"/>
    <property type="evidence" value="ECO:0007669"/>
    <property type="project" value="TreeGrafter"/>
</dbReference>
<dbReference type="EMBL" id="CAJNOG010000975">
    <property type="protein sequence ID" value="CAF1391357.1"/>
    <property type="molecule type" value="Genomic_DNA"/>
</dbReference>
<dbReference type="InterPro" id="IPR005024">
    <property type="entry name" value="Snf7_fam"/>
</dbReference>
<evidence type="ECO:0000256" key="2">
    <source>
        <dbReference type="SAM" id="Coils"/>
    </source>
</evidence>
<comment type="similarity">
    <text evidence="1">Belongs to the SNF7 family.</text>
</comment>
<dbReference type="PANTHER" id="PTHR22761">
    <property type="entry name" value="CHARGED MULTIVESICULAR BODY PROTEIN"/>
    <property type="match status" value="1"/>
</dbReference>
<feature type="coiled-coil region" evidence="2">
    <location>
        <begin position="34"/>
        <end position="106"/>
    </location>
</feature>
<protein>
    <submittedName>
        <fullName evidence="4">Uncharacterized protein</fullName>
    </submittedName>
</protein>
<name>A0A815K608_9BILA</name>
<reference evidence="4" key="1">
    <citation type="submission" date="2021-02" db="EMBL/GenBank/DDBJ databases">
        <authorList>
            <person name="Nowell W R."/>
        </authorList>
    </citation>
    <scope>NUCLEOTIDE SEQUENCE</scope>
</reference>
<dbReference type="GO" id="GO:0032511">
    <property type="term" value="P:late endosome to vacuole transport via multivesicular body sorting pathway"/>
    <property type="evidence" value="ECO:0007669"/>
    <property type="project" value="TreeGrafter"/>
</dbReference>